<protein>
    <recommendedName>
        <fullName evidence="1">PilZ domain-containing protein</fullName>
    </recommendedName>
</protein>
<dbReference type="Proteomes" id="UP000008808">
    <property type="component" value="Chromosome"/>
</dbReference>
<gene>
    <name evidence="2" type="ordered locus">ELI_13680</name>
</gene>
<evidence type="ECO:0000313" key="2">
    <source>
        <dbReference type="EMBL" id="ABC64828.1"/>
    </source>
</evidence>
<accession>Q2N663</accession>
<sequence>MVIATPLPPETPHRRRHPRLRTQLPGRIETVAEVLSINLLDISASGARFEVVTFSHRPPPLTAKQTVLLRWADFEKIGQLVWNARRTAGLCFTSRVSPEELLATRLMHDEFVRNGGHEREARESARTWVTGHG</sequence>
<dbReference type="InterPro" id="IPR009875">
    <property type="entry name" value="PilZ_domain"/>
</dbReference>
<keyword evidence="3" id="KW-1185">Reference proteome</keyword>
<organism evidence="2 3">
    <name type="scientific">Erythrobacter litoralis (strain HTCC2594)</name>
    <dbReference type="NCBI Taxonomy" id="314225"/>
    <lineage>
        <taxon>Bacteria</taxon>
        <taxon>Pseudomonadati</taxon>
        <taxon>Pseudomonadota</taxon>
        <taxon>Alphaproteobacteria</taxon>
        <taxon>Sphingomonadales</taxon>
        <taxon>Erythrobacteraceae</taxon>
        <taxon>Erythrobacter/Porphyrobacter group</taxon>
        <taxon>Erythrobacter</taxon>
    </lineage>
</organism>
<dbReference type="STRING" id="314225.ELI_13680"/>
<dbReference type="AlphaFoldDB" id="Q2N663"/>
<dbReference type="Gene3D" id="2.40.10.220">
    <property type="entry name" value="predicted glycosyltransferase like domains"/>
    <property type="match status" value="1"/>
</dbReference>
<evidence type="ECO:0000313" key="3">
    <source>
        <dbReference type="Proteomes" id="UP000008808"/>
    </source>
</evidence>
<dbReference type="EMBL" id="CP000157">
    <property type="protein sequence ID" value="ABC64828.1"/>
    <property type="molecule type" value="Genomic_DNA"/>
</dbReference>
<proteinExistence type="predicted"/>
<evidence type="ECO:0000259" key="1">
    <source>
        <dbReference type="Pfam" id="PF07238"/>
    </source>
</evidence>
<name>Q2N663_ERYLH</name>
<feature type="domain" description="PilZ" evidence="1">
    <location>
        <begin position="14"/>
        <end position="99"/>
    </location>
</feature>
<dbReference type="HOGENOM" id="CLU_1903481_0_0_5"/>
<dbReference type="GO" id="GO:0035438">
    <property type="term" value="F:cyclic-di-GMP binding"/>
    <property type="evidence" value="ECO:0007669"/>
    <property type="project" value="InterPro"/>
</dbReference>
<dbReference type="Pfam" id="PF07238">
    <property type="entry name" value="PilZ"/>
    <property type="match status" value="1"/>
</dbReference>
<reference evidence="3" key="1">
    <citation type="journal article" date="2009" name="J. Bacteriol.">
        <title>Complete genome sequence of Erythrobacter litoralis HTCC2594.</title>
        <authorList>
            <person name="Oh H.M."/>
            <person name="Giovannoni S.J."/>
            <person name="Ferriera S."/>
            <person name="Johnson J."/>
            <person name="Cho J.C."/>
        </authorList>
    </citation>
    <scope>NUCLEOTIDE SEQUENCE [LARGE SCALE GENOMIC DNA]</scope>
    <source>
        <strain evidence="3">HTCC2594</strain>
    </source>
</reference>
<dbReference type="KEGG" id="eli:ELI_13680"/>
<dbReference type="SUPFAM" id="SSF141371">
    <property type="entry name" value="PilZ domain-like"/>
    <property type="match status" value="1"/>
</dbReference>